<dbReference type="Pfam" id="PF04041">
    <property type="entry name" value="Glyco_hydro_130"/>
    <property type="match status" value="1"/>
</dbReference>
<evidence type="ECO:0000256" key="1">
    <source>
        <dbReference type="ARBA" id="ARBA00022676"/>
    </source>
</evidence>
<evidence type="ECO:0008006" key="6">
    <source>
        <dbReference type="Google" id="ProtNLM"/>
    </source>
</evidence>
<dbReference type="InterPro" id="IPR023296">
    <property type="entry name" value="Glyco_hydro_beta-prop_sf"/>
</dbReference>
<dbReference type="PANTHER" id="PTHR34106">
    <property type="entry name" value="GLYCOSIDASE"/>
    <property type="match status" value="1"/>
</dbReference>
<keyword evidence="2" id="KW-0808">Transferase</keyword>
<evidence type="ECO:0000313" key="4">
    <source>
        <dbReference type="EMBL" id="GLJ94155.1"/>
    </source>
</evidence>
<evidence type="ECO:0000256" key="3">
    <source>
        <dbReference type="ARBA" id="ARBA00024356"/>
    </source>
</evidence>
<dbReference type="AlphaFoldDB" id="A0A9W6M512"/>
<comment type="caution">
    <text evidence="4">The sequence shown here is derived from an EMBL/GenBank/DDBJ whole genome shotgun (WGS) entry which is preliminary data.</text>
</comment>
<accession>A0A9W6M512</accession>
<dbReference type="SUPFAM" id="SSF75005">
    <property type="entry name" value="Arabinanase/levansucrase/invertase"/>
    <property type="match status" value="1"/>
</dbReference>
<gene>
    <name evidence="4" type="ORF">GCM10017591_02160</name>
</gene>
<reference evidence="4" key="2">
    <citation type="submission" date="2023-01" db="EMBL/GenBank/DDBJ databases">
        <authorList>
            <person name="Sun Q."/>
            <person name="Evtushenko L."/>
        </authorList>
    </citation>
    <scope>NUCLEOTIDE SEQUENCE</scope>
    <source>
        <strain evidence="4">VKM Ac-1940</strain>
    </source>
</reference>
<dbReference type="EMBL" id="BSER01000001">
    <property type="protein sequence ID" value="GLJ94155.1"/>
    <property type="molecule type" value="Genomic_DNA"/>
</dbReference>
<proteinExistence type="inferred from homology"/>
<organism evidence="4 5">
    <name type="scientific">Microbacterium dextranolyticum</name>
    <dbReference type="NCBI Taxonomy" id="36806"/>
    <lineage>
        <taxon>Bacteria</taxon>
        <taxon>Bacillati</taxon>
        <taxon>Actinomycetota</taxon>
        <taxon>Actinomycetes</taxon>
        <taxon>Micrococcales</taxon>
        <taxon>Microbacteriaceae</taxon>
        <taxon>Microbacterium</taxon>
    </lineage>
</organism>
<dbReference type="InterPro" id="IPR007184">
    <property type="entry name" value="Mannoside_phosphorylase"/>
</dbReference>
<keyword evidence="5" id="KW-1185">Reference proteome</keyword>
<dbReference type="PANTHER" id="PTHR34106:SF5">
    <property type="entry name" value="GLYCOSIDASE"/>
    <property type="match status" value="1"/>
</dbReference>
<sequence>MTDTISQTPTIPYTLERLGVIMRPDPSDPREAEGVLNPATAWGPDGRLHLYPRLVAEGNISRVGIAEVEVTGGVPTGVTRRGVVLEADRAWERGTGHGGVEDPRITWIPSLDTHVMTYVAFGPLGPKPALAISKDGQDWTRLGPLQFAYEDALDTDLNLFPNKDVVFFPEVVPGPDGVPSYALLHRPMWDFSFVRPEEQPPLPAGVTDDRASVWISYIPAEDVVEDIRALVRPGGHRFVAGPEFEWEALKIGAGPAPLRIDEGWLVLHHGVTGTVVGGAFVPQNNVEYVAGALLLDAEDPSKVIARSSQPMLVPETEEETEGTVANVVFPTAIEKIEGAHYVFYGMADSAIGVARLSRVDA</sequence>
<name>A0A9W6M512_9MICO</name>
<evidence type="ECO:0000256" key="2">
    <source>
        <dbReference type="ARBA" id="ARBA00022679"/>
    </source>
</evidence>
<comment type="similarity">
    <text evidence="3">Belongs to the glycosyl hydrolase 130 family.</text>
</comment>
<protein>
    <recommendedName>
        <fullName evidence="6">Glycosidase</fullName>
    </recommendedName>
</protein>
<dbReference type="GO" id="GO:0016757">
    <property type="term" value="F:glycosyltransferase activity"/>
    <property type="evidence" value="ECO:0007669"/>
    <property type="project" value="UniProtKB-KW"/>
</dbReference>
<reference evidence="4" key="1">
    <citation type="journal article" date="2014" name="Int. J. Syst. Evol. Microbiol.">
        <title>Complete genome sequence of Corynebacterium casei LMG S-19264T (=DSM 44701T), isolated from a smear-ripened cheese.</title>
        <authorList>
            <consortium name="US DOE Joint Genome Institute (JGI-PGF)"/>
            <person name="Walter F."/>
            <person name="Albersmeier A."/>
            <person name="Kalinowski J."/>
            <person name="Ruckert C."/>
        </authorList>
    </citation>
    <scope>NUCLEOTIDE SEQUENCE</scope>
    <source>
        <strain evidence="4">VKM Ac-1940</strain>
    </source>
</reference>
<evidence type="ECO:0000313" key="5">
    <source>
        <dbReference type="Proteomes" id="UP001142291"/>
    </source>
</evidence>
<dbReference type="Gene3D" id="2.115.10.20">
    <property type="entry name" value="Glycosyl hydrolase domain, family 43"/>
    <property type="match status" value="1"/>
</dbReference>
<keyword evidence="1" id="KW-0328">Glycosyltransferase</keyword>
<dbReference type="Proteomes" id="UP001142291">
    <property type="component" value="Unassembled WGS sequence"/>
</dbReference>